<proteinExistence type="predicted"/>
<keyword evidence="4" id="KW-0808">Transferase</keyword>
<feature type="transmembrane region" description="Helical" evidence="2">
    <location>
        <begin position="141"/>
        <end position="162"/>
    </location>
</feature>
<feature type="transmembrane region" description="Helical" evidence="2">
    <location>
        <begin position="325"/>
        <end position="347"/>
    </location>
</feature>
<dbReference type="PROSITE" id="PS50022">
    <property type="entry name" value="FA58C_3"/>
    <property type="match status" value="1"/>
</dbReference>
<feature type="transmembrane region" description="Helical" evidence="2">
    <location>
        <begin position="182"/>
        <end position="207"/>
    </location>
</feature>
<gene>
    <name evidence="4" type="ORF">EV646_101670</name>
</gene>
<keyword evidence="2" id="KW-0812">Transmembrane</keyword>
<dbReference type="InterPro" id="IPR056997">
    <property type="entry name" value="CBM_AftD"/>
</dbReference>
<sequence>MRRLKAGSSEQVVWRARLVLGCLILIALCFHQAPGKIVPDTKLDLTAGPGGFLARAMHLWDPQGAFGQLQNQAYGYLLPMGPFHWLLDSLSVPDWVTQRLWWSVVLCVAFLGVWKLCNALDLGVPWTRFAAALLYALSPRMLGEVSITSIEVWPMAMAPWVLLPLVTPRARSGWWRVGWSAVAFALVGGVNAVATGATLVLPALWLITRRLDRSTLKVAVGWLGCVAAVSVWWLVPLMLLGRYSPPFLDWIEDAAVTTGSASVFESFRGTSQWLNFLSGGNGPSWPAGWLYVTQPMLILTTAVVALLGLAGLAMGSLKHRGFLRLSLVVGLLLVTLGHAGSAGSPLAPQLQDLLDGPLAALRNTHKFELVVRLPLVLAAAHALSRLRVWSTVRGLHHRVVPVLAACLVVSVATPAIFGQLPRHEGYDAIPSHWLEAAAWLDSQTTSGSVLVVPAASFADFTWGSTKDEPFQALLKRPMAVRDAVPLGSAGTTRWLDEVERRLGSGVGDSTLQQALSRAGVRYVVVRNDLRYDAQVTPTLAVHESLAESGIERVAYFGPSTGSTIEQPGVTLDGHTRLPYPSVEIYDVGDTSAGRLIPQSKLMEVRGAAEDVPAALTALGGDREAVTSSDVAGRLTGLPLIQTDGTQRREVSVGRPAENYSPVLTATEAGRQGRRTLGYDVDGSSTTRTWSGGVVDVRASSSASDANATLRTGPGNGPAAAVDGDPSSRWISGTFGRSSGEWLELTFASPRTVDGLKVQFSLAAPTTEPVRTLQVETDAGSLTSVVAGTNDPQNIPTPPGKTQRLRLSVGVTDGKNPNGVSIAEITLPGLRPVSRLLVPSEDRQPSALVFRNQQVGRSACLHAGTRPLCRQVFAKDSEEPTGLLRSVELPQAASYQLQGTALPKDGAALEGMLTVPGAITASASSRAITAPEGRPGAAVDRDQGTGWVASSSDLHPTLTLKLPEARKLSGLQFLTDPYLAASQPAEVALSFDGGTPVRRMVDAEGYVRFGVRKARTIELTFTGIKPLVDFDSATGYAQTAPVGIAEVRVLGADDLRKALDPDSETGAYCGYGPGVRVDGVPADTQLKATIGDLLQRRPVTYTTCENVPLQAGRHNLDVLSTGAFVPVEATFTKAGYGNVSQTPVQGVDVWRPNPAELSVEVPAADERSVLTVAQNYNEGWEAYDSSGRKLTPIRVDGWQQGWILPVGPEQVVTARFMPDRMYRAGLLVGLLGLLVVIAAAVFFRRRSRHSRHRLREGRSVGPWVALGLGLAAGTFMSGWIGFAAVAVAAVCAWFLSTRVLLAVLAAVVTVGTLIAVVQPWPDGGAGLTSGVVQASILFGCALALLSRSAGETS</sequence>
<accession>A0A4R2J1P7</accession>
<feature type="transmembrane region" description="Helical" evidence="2">
    <location>
        <begin position="1220"/>
        <end position="1242"/>
    </location>
</feature>
<evidence type="ECO:0000256" key="1">
    <source>
        <dbReference type="SAM" id="MobiDB-lite"/>
    </source>
</evidence>
<dbReference type="InterPro" id="IPR021798">
    <property type="entry name" value="AftD_N"/>
</dbReference>
<keyword evidence="5" id="KW-1185">Reference proteome</keyword>
<dbReference type="Proteomes" id="UP000295573">
    <property type="component" value="Unassembled WGS sequence"/>
</dbReference>
<name>A0A4R2J1P7_9ACTN</name>
<feature type="transmembrane region" description="Helical" evidence="2">
    <location>
        <begin position="1262"/>
        <end position="1294"/>
    </location>
</feature>
<protein>
    <submittedName>
        <fullName evidence="4">Arabinofuranan 3-O-arabinosyltransferase</fullName>
    </submittedName>
</protein>
<dbReference type="Pfam" id="PF11847">
    <property type="entry name" value="GT-C_AftD"/>
    <property type="match status" value="1"/>
</dbReference>
<dbReference type="Gene3D" id="2.60.120.260">
    <property type="entry name" value="Galactose-binding domain-like"/>
    <property type="match status" value="1"/>
</dbReference>
<keyword evidence="2" id="KW-1133">Transmembrane helix</keyword>
<evidence type="ECO:0000259" key="3">
    <source>
        <dbReference type="PROSITE" id="PS50022"/>
    </source>
</evidence>
<dbReference type="GO" id="GO:0016740">
    <property type="term" value="F:transferase activity"/>
    <property type="evidence" value="ECO:0007669"/>
    <property type="project" value="UniProtKB-KW"/>
</dbReference>
<feature type="domain" description="F5/8 type C" evidence="3">
    <location>
        <begin position="686"/>
        <end position="775"/>
    </location>
</feature>
<evidence type="ECO:0000313" key="4">
    <source>
        <dbReference type="EMBL" id="TCO51677.1"/>
    </source>
</evidence>
<dbReference type="InterPro" id="IPR000421">
    <property type="entry name" value="FA58C"/>
</dbReference>
<feature type="transmembrane region" description="Helical" evidence="2">
    <location>
        <begin position="219"/>
        <end position="240"/>
    </location>
</feature>
<dbReference type="SUPFAM" id="SSF49785">
    <property type="entry name" value="Galactose-binding domain-like"/>
    <property type="match status" value="2"/>
</dbReference>
<organism evidence="4 5">
    <name type="scientific">Kribbella antiqua</name>
    <dbReference type="NCBI Taxonomy" id="2512217"/>
    <lineage>
        <taxon>Bacteria</taxon>
        <taxon>Bacillati</taxon>
        <taxon>Actinomycetota</taxon>
        <taxon>Actinomycetes</taxon>
        <taxon>Propionibacteriales</taxon>
        <taxon>Kribbellaceae</taxon>
        <taxon>Kribbella</taxon>
    </lineage>
</organism>
<dbReference type="RefSeq" id="WP_241995203.1">
    <property type="nucleotide sequence ID" value="NZ_SLWR01000001.1"/>
</dbReference>
<dbReference type="InterPro" id="IPR008979">
    <property type="entry name" value="Galactose-bd-like_sf"/>
</dbReference>
<keyword evidence="2" id="KW-0472">Membrane</keyword>
<feature type="region of interest" description="Disordered" evidence="1">
    <location>
        <begin position="704"/>
        <end position="725"/>
    </location>
</feature>
<dbReference type="Pfam" id="PF00754">
    <property type="entry name" value="F5_F8_type_C"/>
    <property type="match status" value="1"/>
</dbReference>
<feature type="transmembrane region" description="Helical" evidence="2">
    <location>
        <begin position="1300"/>
        <end position="1316"/>
    </location>
</feature>
<feature type="transmembrane region" description="Helical" evidence="2">
    <location>
        <begin position="100"/>
        <end position="120"/>
    </location>
</feature>
<comment type="caution">
    <text evidence="4">The sequence shown here is derived from an EMBL/GenBank/DDBJ whole genome shotgun (WGS) entry which is preliminary data.</text>
</comment>
<evidence type="ECO:0000256" key="2">
    <source>
        <dbReference type="SAM" id="Phobius"/>
    </source>
</evidence>
<feature type="transmembrane region" description="Helical" evidence="2">
    <location>
        <begin position="289"/>
        <end position="313"/>
    </location>
</feature>
<dbReference type="Pfam" id="PF24607">
    <property type="entry name" value="CBM_AftD"/>
    <property type="match status" value="1"/>
</dbReference>
<evidence type="ECO:0000313" key="5">
    <source>
        <dbReference type="Proteomes" id="UP000295573"/>
    </source>
</evidence>
<feature type="transmembrane region" description="Helical" evidence="2">
    <location>
        <begin position="1323"/>
        <end position="1344"/>
    </location>
</feature>
<reference evidence="4 5" key="1">
    <citation type="journal article" date="2015" name="Stand. Genomic Sci.">
        <title>Genomic Encyclopedia of Bacterial and Archaeal Type Strains, Phase III: the genomes of soil and plant-associated and newly described type strains.</title>
        <authorList>
            <person name="Whitman W.B."/>
            <person name="Woyke T."/>
            <person name="Klenk H.P."/>
            <person name="Zhou Y."/>
            <person name="Lilburn T.G."/>
            <person name="Beck B.J."/>
            <person name="De Vos P."/>
            <person name="Vandamme P."/>
            <person name="Eisen J.A."/>
            <person name="Garrity G."/>
            <person name="Hugenholtz P."/>
            <person name="Kyrpides N.C."/>
        </authorList>
    </citation>
    <scope>NUCLEOTIDE SEQUENCE [LARGE SCALE GENOMIC DNA]</scope>
    <source>
        <strain evidence="4 5">VKM Ac-2541</strain>
    </source>
</reference>
<dbReference type="EMBL" id="SLWR01000001">
    <property type="protein sequence ID" value="TCO51677.1"/>
    <property type="molecule type" value="Genomic_DNA"/>
</dbReference>